<dbReference type="RefSeq" id="WP_136886426.1">
    <property type="nucleotide sequence ID" value="NZ_SUNI01000012.1"/>
</dbReference>
<evidence type="ECO:0000256" key="1">
    <source>
        <dbReference type="ARBA" id="ARBA00004196"/>
    </source>
</evidence>
<name>A0A4U0R991_9RHOB</name>
<dbReference type="Gene3D" id="1.10.287.470">
    <property type="entry name" value="Helix hairpin bin"/>
    <property type="match status" value="1"/>
</dbReference>
<dbReference type="PANTHER" id="PTHR30158:SF3">
    <property type="entry name" value="MULTIDRUG EFFLUX PUMP SUBUNIT ACRA-RELATED"/>
    <property type="match status" value="1"/>
</dbReference>
<keyword evidence="5" id="KW-0732">Signal</keyword>
<feature type="domain" description="Multidrug resistance protein MdtA-like C-terminal permuted SH3" evidence="8">
    <location>
        <begin position="297"/>
        <end position="355"/>
    </location>
</feature>
<feature type="chain" id="PRO_5020681656" evidence="5">
    <location>
        <begin position="25"/>
        <end position="430"/>
    </location>
</feature>
<evidence type="ECO:0000313" key="10">
    <source>
        <dbReference type="Proteomes" id="UP000309747"/>
    </source>
</evidence>
<evidence type="ECO:0000259" key="7">
    <source>
        <dbReference type="Pfam" id="PF25944"/>
    </source>
</evidence>
<dbReference type="Gene3D" id="2.40.30.170">
    <property type="match status" value="1"/>
</dbReference>
<dbReference type="PANTHER" id="PTHR30158">
    <property type="entry name" value="ACRA/E-RELATED COMPONENT OF DRUG EFFLUX TRANSPORTER"/>
    <property type="match status" value="1"/>
</dbReference>
<dbReference type="Gene3D" id="2.40.420.20">
    <property type="match status" value="1"/>
</dbReference>
<dbReference type="Pfam" id="PF25917">
    <property type="entry name" value="BSH_RND"/>
    <property type="match status" value="1"/>
</dbReference>
<organism evidence="9 10">
    <name type="scientific">Paracoccus gahaiensis</name>
    <dbReference type="NCBI Taxonomy" id="1706839"/>
    <lineage>
        <taxon>Bacteria</taxon>
        <taxon>Pseudomonadati</taxon>
        <taxon>Pseudomonadota</taxon>
        <taxon>Alphaproteobacteria</taxon>
        <taxon>Rhodobacterales</taxon>
        <taxon>Paracoccaceae</taxon>
        <taxon>Paracoccus</taxon>
    </lineage>
</organism>
<dbReference type="GO" id="GO:0005886">
    <property type="term" value="C:plasma membrane"/>
    <property type="evidence" value="ECO:0007669"/>
    <property type="project" value="TreeGrafter"/>
</dbReference>
<evidence type="ECO:0000256" key="2">
    <source>
        <dbReference type="ARBA" id="ARBA00009477"/>
    </source>
</evidence>
<dbReference type="AlphaFoldDB" id="A0A4U0R991"/>
<dbReference type="GO" id="GO:0030313">
    <property type="term" value="C:cell envelope"/>
    <property type="evidence" value="ECO:0007669"/>
    <property type="project" value="UniProtKB-SubCell"/>
</dbReference>
<dbReference type="InterPro" id="IPR006143">
    <property type="entry name" value="RND_pump_MFP"/>
</dbReference>
<sequence>MHKTLLASGAALAGAVLAALPATAQPAGGMPPKQVGVLEVARQSVPRVVTLPGRAVAASDTAIRPRVGGIITEILYTPGQLIEAGTPMFRIEERTYQANLAGAEAQVASARAQVTQAQSSFERTQQLLGSGTTQAQVEQAQATLDQAVAGLQSAEADLTLAEADLEWTTVTTPISGFASVAAASVGDLVTAGQAEAMATVTQLDPIEVDMYEPSSRFLSVLDDINDGNLRLNDELNAVLTLENGREYQAVGELVAPGVTVSTSTGSIDTRFRFDNPDNLLLPGMFLRGQVELGVTEAFLVSQSAANRDKIGNLSAWVVVDGAVQQRPLTEDGSYQQQWIVTEGLEDGDILVVDGLTGLTEGAEVVSVPVTFDDQGVVRETAAPDADAPATDAPPTADAAPAESPAADAPPADMPAADPAAEAPADAPATE</sequence>
<dbReference type="InterPro" id="IPR058626">
    <property type="entry name" value="MdtA-like_b-barrel"/>
</dbReference>
<feature type="domain" description="Multidrug resistance protein MdtA-like barrel-sandwich hybrid" evidence="6">
    <location>
        <begin position="62"/>
        <end position="201"/>
    </location>
</feature>
<comment type="caution">
    <text evidence="9">The sequence shown here is derived from an EMBL/GenBank/DDBJ whole genome shotgun (WGS) entry which is preliminary data.</text>
</comment>
<dbReference type="SUPFAM" id="SSF111369">
    <property type="entry name" value="HlyD-like secretion proteins"/>
    <property type="match status" value="1"/>
</dbReference>
<keyword evidence="10" id="KW-1185">Reference proteome</keyword>
<evidence type="ECO:0000256" key="3">
    <source>
        <dbReference type="SAM" id="Coils"/>
    </source>
</evidence>
<dbReference type="Proteomes" id="UP000309747">
    <property type="component" value="Unassembled WGS sequence"/>
</dbReference>
<dbReference type="GO" id="GO:0022857">
    <property type="term" value="F:transmembrane transporter activity"/>
    <property type="evidence" value="ECO:0007669"/>
    <property type="project" value="InterPro"/>
</dbReference>
<protein>
    <submittedName>
        <fullName evidence="9">Efflux RND transporter periplasmic adaptor subunit</fullName>
    </submittedName>
</protein>
<reference evidence="9 10" key="1">
    <citation type="submission" date="2019-04" db="EMBL/GenBank/DDBJ databases">
        <authorList>
            <person name="Li J."/>
        </authorList>
    </citation>
    <scope>NUCLEOTIDE SEQUENCE [LARGE SCALE GENOMIC DNA]</scope>
    <source>
        <strain evidence="9 10">KCTC 42687</strain>
    </source>
</reference>
<evidence type="ECO:0000256" key="4">
    <source>
        <dbReference type="SAM" id="MobiDB-lite"/>
    </source>
</evidence>
<feature type="domain" description="Multidrug resistance protein MdtA-like beta-barrel" evidence="7">
    <location>
        <begin position="205"/>
        <end position="293"/>
    </location>
</feature>
<accession>A0A4U0R991</accession>
<dbReference type="NCBIfam" id="TIGR01730">
    <property type="entry name" value="RND_mfp"/>
    <property type="match status" value="1"/>
</dbReference>
<proteinExistence type="inferred from homology"/>
<dbReference type="GO" id="GO:0015721">
    <property type="term" value="P:bile acid and bile salt transport"/>
    <property type="evidence" value="ECO:0007669"/>
    <property type="project" value="TreeGrafter"/>
</dbReference>
<evidence type="ECO:0000256" key="5">
    <source>
        <dbReference type="SAM" id="SignalP"/>
    </source>
</evidence>
<dbReference type="Pfam" id="PF25967">
    <property type="entry name" value="RND-MFP_C"/>
    <property type="match status" value="1"/>
</dbReference>
<dbReference type="EMBL" id="SUNI01000012">
    <property type="protein sequence ID" value="TJZ91010.1"/>
    <property type="molecule type" value="Genomic_DNA"/>
</dbReference>
<comment type="similarity">
    <text evidence="2">Belongs to the membrane fusion protein (MFP) (TC 8.A.1) family.</text>
</comment>
<feature type="coiled-coil region" evidence="3">
    <location>
        <begin position="93"/>
        <end position="157"/>
    </location>
</feature>
<comment type="subcellular location">
    <subcellularLocation>
        <location evidence="1">Cell envelope</location>
    </subcellularLocation>
</comment>
<dbReference type="Gene3D" id="2.40.50.100">
    <property type="match status" value="1"/>
</dbReference>
<dbReference type="InterPro" id="IPR058625">
    <property type="entry name" value="MdtA-like_BSH"/>
</dbReference>
<keyword evidence="3" id="KW-0175">Coiled coil</keyword>
<evidence type="ECO:0000313" key="9">
    <source>
        <dbReference type="EMBL" id="TJZ91010.1"/>
    </source>
</evidence>
<feature type="region of interest" description="Disordered" evidence="4">
    <location>
        <begin position="381"/>
        <end position="430"/>
    </location>
</feature>
<dbReference type="OrthoDB" id="7811737at2"/>
<dbReference type="Pfam" id="PF25944">
    <property type="entry name" value="Beta-barrel_RND"/>
    <property type="match status" value="1"/>
</dbReference>
<gene>
    <name evidence="9" type="ORF">FA743_12400</name>
</gene>
<dbReference type="InterPro" id="IPR058627">
    <property type="entry name" value="MdtA-like_C"/>
</dbReference>
<evidence type="ECO:0000259" key="8">
    <source>
        <dbReference type="Pfam" id="PF25967"/>
    </source>
</evidence>
<dbReference type="GO" id="GO:0046677">
    <property type="term" value="P:response to antibiotic"/>
    <property type="evidence" value="ECO:0007669"/>
    <property type="project" value="TreeGrafter"/>
</dbReference>
<evidence type="ECO:0000259" key="6">
    <source>
        <dbReference type="Pfam" id="PF25917"/>
    </source>
</evidence>
<feature type="signal peptide" evidence="5">
    <location>
        <begin position="1"/>
        <end position="24"/>
    </location>
</feature>